<evidence type="ECO:0000256" key="1">
    <source>
        <dbReference type="ARBA" id="ARBA00004308"/>
    </source>
</evidence>
<dbReference type="InterPro" id="IPR011012">
    <property type="entry name" value="Longin-like_dom_sf"/>
</dbReference>
<dbReference type="Proteomes" id="UP000515125">
    <property type="component" value="Unplaced"/>
</dbReference>
<dbReference type="InterPro" id="IPR001392">
    <property type="entry name" value="Clathrin_mu"/>
</dbReference>
<sequence length="517" mass="54865">MDSLFLLNDAGSFLLEKHYRGRVGRIACEPLLQQLQQHGPKALLTAPRIMKTSDNCVLLHIHREKLLLAAACTSEAEPLLLLETLQQLYDRICRYCCEGSSLTEEAVRRNFSAVYVLVDVAVDWGYPFILEENLLQLLLQPSSVVAKAMQLVQGSSRMLTSLAASVGLGNQQPAAIQNAPEMVAGAGLGTGSGHGEGSGLSGSGSDCWWRRGAVNYASNEVYVDLIEKISGVVDSTGQMLNSSITGRIMMNCRLSGIPELCLSIRQPEALQHAAFHPSIRLQRFQRDGVLSLCPPDREFCLASYWLRNKNFLLPISVTGCLSFPRSTAGATGGPAAAAAAAAAGGDSTSAACFPAKALSGCLRLKLTAHNPRGIASAATAASGAVENVVVQIPLPAFVGAASLTAASGSIRLVPAKQLIVWELPAVPFDSPPQTAEGTVSLVTDEGQREDVTAPHETRLVAQVNFLVKNWVPSGLKLESLDVSGVTAQPYKGCRCGTVAGAFSACRYRCFCSARVVV</sequence>
<dbReference type="GO" id="GO:0012505">
    <property type="term" value="C:endomembrane system"/>
    <property type="evidence" value="ECO:0007669"/>
    <property type="project" value="UniProtKB-SubCell"/>
</dbReference>
<dbReference type="PROSITE" id="PS51072">
    <property type="entry name" value="MHD"/>
    <property type="match status" value="1"/>
</dbReference>
<dbReference type="PIRSF" id="PIRSF005992">
    <property type="entry name" value="Clathrin_mu"/>
    <property type="match status" value="1"/>
</dbReference>
<feature type="domain" description="MHD" evidence="6">
    <location>
        <begin position="218"/>
        <end position="505"/>
    </location>
</feature>
<dbReference type="Pfam" id="PF00928">
    <property type="entry name" value="Adap_comp_sub"/>
    <property type="match status" value="1"/>
</dbReference>
<dbReference type="Gene3D" id="3.30.450.60">
    <property type="match status" value="1"/>
</dbReference>
<organism evidence="7 8">
    <name type="scientific">Cyclospora cayetanensis</name>
    <dbReference type="NCBI Taxonomy" id="88456"/>
    <lineage>
        <taxon>Eukaryota</taxon>
        <taxon>Sar</taxon>
        <taxon>Alveolata</taxon>
        <taxon>Apicomplexa</taxon>
        <taxon>Conoidasida</taxon>
        <taxon>Coccidia</taxon>
        <taxon>Eucoccidiorida</taxon>
        <taxon>Eimeriorina</taxon>
        <taxon>Eimeriidae</taxon>
        <taxon>Cyclospora</taxon>
    </lineage>
</organism>
<dbReference type="InterPro" id="IPR050431">
    <property type="entry name" value="Adaptor_comp_med_subunit"/>
</dbReference>
<dbReference type="RefSeq" id="XP_026191874.1">
    <property type="nucleotide sequence ID" value="XM_026336089.1"/>
</dbReference>
<proteinExistence type="inferred from homology"/>
<evidence type="ECO:0000259" key="6">
    <source>
        <dbReference type="PROSITE" id="PS51072"/>
    </source>
</evidence>
<dbReference type="PANTHER" id="PTHR10529">
    <property type="entry name" value="AP COMPLEX SUBUNIT MU"/>
    <property type="match status" value="1"/>
</dbReference>
<keyword evidence="2 5" id="KW-0813">Transport</keyword>
<dbReference type="SUPFAM" id="SSF49447">
    <property type="entry name" value="Second domain of Mu2 adaptin subunit (ap50) of ap2 adaptor"/>
    <property type="match status" value="1"/>
</dbReference>
<dbReference type="GO" id="GO:0006886">
    <property type="term" value="P:intracellular protein transport"/>
    <property type="evidence" value="ECO:0007669"/>
    <property type="project" value="UniProtKB-UniRule"/>
</dbReference>
<dbReference type="GO" id="GO:0016192">
    <property type="term" value="P:vesicle-mediated transport"/>
    <property type="evidence" value="ECO:0007669"/>
    <property type="project" value="InterPro"/>
</dbReference>
<dbReference type="GO" id="GO:0030131">
    <property type="term" value="C:clathrin adaptor complex"/>
    <property type="evidence" value="ECO:0007669"/>
    <property type="project" value="UniProtKB-UniRule"/>
</dbReference>
<dbReference type="SUPFAM" id="SSF64356">
    <property type="entry name" value="SNARE-like"/>
    <property type="match status" value="1"/>
</dbReference>
<evidence type="ECO:0000256" key="5">
    <source>
        <dbReference type="PIRNR" id="PIRNR005992"/>
    </source>
</evidence>
<dbReference type="AlphaFoldDB" id="A0A6P6RWJ5"/>
<name>A0A6P6RWJ5_9EIME</name>
<accession>A0A6P6RWJ5</accession>
<keyword evidence="7" id="KW-1185">Reference proteome</keyword>
<evidence type="ECO:0000256" key="3">
    <source>
        <dbReference type="ARBA" id="ARBA00022927"/>
    </source>
</evidence>
<keyword evidence="3 5" id="KW-0653">Protein transport</keyword>
<dbReference type="OrthoDB" id="433318at2759"/>
<evidence type="ECO:0000256" key="4">
    <source>
        <dbReference type="ARBA" id="ARBA00023136"/>
    </source>
</evidence>
<evidence type="ECO:0000313" key="8">
    <source>
        <dbReference type="RefSeq" id="XP_026191874.1"/>
    </source>
</evidence>
<gene>
    <name evidence="8" type="primary">LOC34620568</name>
</gene>
<comment type="subcellular location">
    <subcellularLocation>
        <location evidence="1">Endomembrane system</location>
    </subcellularLocation>
</comment>
<dbReference type="PRINTS" id="PR00314">
    <property type="entry name" value="CLATHRINADPT"/>
</dbReference>
<reference evidence="8" key="1">
    <citation type="submission" date="2025-08" db="UniProtKB">
        <authorList>
            <consortium name="RefSeq"/>
        </authorList>
    </citation>
    <scope>IDENTIFICATION</scope>
</reference>
<keyword evidence="4" id="KW-0472">Membrane</keyword>
<evidence type="ECO:0000313" key="7">
    <source>
        <dbReference type="Proteomes" id="UP000515125"/>
    </source>
</evidence>
<evidence type="ECO:0000256" key="2">
    <source>
        <dbReference type="ARBA" id="ARBA00022448"/>
    </source>
</evidence>
<dbReference type="Gene3D" id="2.60.40.1170">
    <property type="entry name" value="Mu homology domain, subdomain B"/>
    <property type="match status" value="2"/>
</dbReference>
<dbReference type="GeneID" id="34620568"/>
<protein>
    <submittedName>
        <fullName evidence="8">AP-3 complex subunit mu</fullName>
    </submittedName>
</protein>
<dbReference type="InterPro" id="IPR028565">
    <property type="entry name" value="MHD"/>
</dbReference>
<dbReference type="InterPro" id="IPR036168">
    <property type="entry name" value="AP2_Mu_C_sf"/>
</dbReference>
<comment type="similarity">
    <text evidence="5">Belongs to the adaptor complexes medium subunit family.</text>
</comment>